<dbReference type="PROSITE" id="PS00614">
    <property type="entry name" value="IGPS"/>
    <property type="match status" value="1"/>
</dbReference>
<dbReference type="Gene3D" id="3.20.20.70">
    <property type="entry name" value="Aldolase class I"/>
    <property type="match status" value="1"/>
</dbReference>
<evidence type="ECO:0000256" key="5">
    <source>
        <dbReference type="ARBA" id="ARBA00022793"/>
    </source>
</evidence>
<dbReference type="Pfam" id="PF00218">
    <property type="entry name" value="IGPS"/>
    <property type="match status" value="1"/>
</dbReference>
<dbReference type="AlphaFoldDB" id="A0AAN9KQ19"/>
<gene>
    <name evidence="10" type="ORF">VNO77_30153</name>
</gene>
<dbReference type="InterPro" id="IPR013798">
    <property type="entry name" value="Indole-3-glycerol_P_synth_dom"/>
</dbReference>
<dbReference type="NCBIfam" id="NF001372">
    <property type="entry name" value="PRK00278.1-4"/>
    <property type="match status" value="1"/>
</dbReference>
<keyword evidence="4" id="KW-0028">Amino-acid biosynthesis</keyword>
<proteinExistence type="inferred from homology"/>
<dbReference type="EMBL" id="JAYMYQ010000007">
    <property type="protein sequence ID" value="KAK7320561.1"/>
    <property type="molecule type" value="Genomic_DNA"/>
</dbReference>
<dbReference type="InterPro" id="IPR011060">
    <property type="entry name" value="RibuloseP-bd_barrel"/>
</dbReference>
<organism evidence="10 11">
    <name type="scientific">Canavalia gladiata</name>
    <name type="common">Sword bean</name>
    <name type="synonym">Dolichos gladiatus</name>
    <dbReference type="NCBI Taxonomy" id="3824"/>
    <lineage>
        <taxon>Eukaryota</taxon>
        <taxon>Viridiplantae</taxon>
        <taxon>Streptophyta</taxon>
        <taxon>Embryophyta</taxon>
        <taxon>Tracheophyta</taxon>
        <taxon>Spermatophyta</taxon>
        <taxon>Magnoliopsida</taxon>
        <taxon>eudicotyledons</taxon>
        <taxon>Gunneridae</taxon>
        <taxon>Pentapetalae</taxon>
        <taxon>rosids</taxon>
        <taxon>fabids</taxon>
        <taxon>Fabales</taxon>
        <taxon>Fabaceae</taxon>
        <taxon>Papilionoideae</taxon>
        <taxon>50 kb inversion clade</taxon>
        <taxon>NPAAA clade</taxon>
        <taxon>indigoferoid/millettioid clade</taxon>
        <taxon>Phaseoleae</taxon>
        <taxon>Canavalia</taxon>
    </lineage>
</organism>
<dbReference type="NCBIfam" id="NF001377">
    <property type="entry name" value="PRK00278.2-4"/>
    <property type="match status" value="1"/>
</dbReference>
<dbReference type="CDD" id="cd00331">
    <property type="entry name" value="IGPS"/>
    <property type="match status" value="1"/>
</dbReference>
<evidence type="ECO:0000256" key="4">
    <source>
        <dbReference type="ARBA" id="ARBA00022605"/>
    </source>
</evidence>
<dbReference type="EC" id="4.1.1.48" evidence="3"/>
<dbReference type="InterPro" id="IPR001468">
    <property type="entry name" value="Indole-3-GlycerolPSynthase_CS"/>
</dbReference>
<dbReference type="HAMAP" id="MF_00134_B">
    <property type="entry name" value="IGPS_B"/>
    <property type="match status" value="1"/>
</dbReference>
<keyword evidence="8" id="KW-0456">Lyase</keyword>
<accession>A0AAN9KQ19</accession>
<keyword evidence="11" id="KW-1185">Reference proteome</keyword>
<evidence type="ECO:0000313" key="11">
    <source>
        <dbReference type="Proteomes" id="UP001367508"/>
    </source>
</evidence>
<dbReference type="GO" id="GO:0000162">
    <property type="term" value="P:L-tryptophan biosynthetic process"/>
    <property type="evidence" value="ECO:0007669"/>
    <property type="project" value="UniProtKB-KW"/>
</dbReference>
<comment type="pathway">
    <text evidence="2">Amino-acid biosynthesis; L-tryptophan biosynthesis; L-tryptophan from chorismate: step 4/5.</text>
</comment>
<keyword evidence="7" id="KW-0057">Aromatic amino acid biosynthesis</keyword>
<reference evidence="10 11" key="1">
    <citation type="submission" date="2024-01" db="EMBL/GenBank/DDBJ databases">
        <title>The genomes of 5 underutilized Papilionoideae crops provide insights into root nodulation and disease resistanc.</title>
        <authorList>
            <person name="Jiang F."/>
        </authorList>
    </citation>
    <scope>NUCLEOTIDE SEQUENCE [LARGE SCALE GENOMIC DNA]</scope>
    <source>
        <strain evidence="10">LVBAO_FW01</strain>
        <tissue evidence="10">Leaves</tissue>
    </source>
</reference>
<name>A0AAN9KQ19_CANGL</name>
<evidence type="ECO:0000256" key="2">
    <source>
        <dbReference type="ARBA" id="ARBA00004696"/>
    </source>
</evidence>
<dbReference type="FunFam" id="3.20.20.70:FF:000146">
    <property type="entry name" value="Indole-3-glycerol phosphate synthase chloroplastic"/>
    <property type="match status" value="1"/>
</dbReference>
<dbReference type="PANTHER" id="PTHR22854:SF2">
    <property type="entry name" value="INDOLE-3-GLYCEROL-PHOSPHATE SYNTHASE"/>
    <property type="match status" value="1"/>
</dbReference>
<dbReference type="GO" id="GO:0004640">
    <property type="term" value="F:phosphoribosylanthranilate isomerase activity"/>
    <property type="evidence" value="ECO:0007669"/>
    <property type="project" value="TreeGrafter"/>
</dbReference>
<dbReference type="Proteomes" id="UP001367508">
    <property type="component" value="Unassembled WGS sequence"/>
</dbReference>
<dbReference type="GO" id="GO:0004425">
    <property type="term" value="F:indole-3-glycerol-phosphate synthase activity"/>
    <property type="evidence" value="ECO:0007669"/>
    <property type="project" value="UniProtKB-EC"/>
</dbReference>
<sequence>MLEPENPSTSSNIGTEFSVSFLLLLLRSLSLFSMEGLASLKVPFQTLPSFSSRPITSIPPAQVNFYKKSSLFTFSVRAQMESNEGSAAVATSGESVTEALKIKEWEVGMFQNEVAASQGIRIRRRPPTGPPLHYVGPFQFRLQNEGNTPQNILEEIVWNKDTEVSHLKERRPLGVLKKALANAPPTRDFIGALRAANERTGLPGLIAEVKKASPSRGILREDFDPVEIAKAYEKGGAACLSVLTDEKYFKGSFENLEAIRKAGVKCPLLCKEFIIDAWQLYYARIKGADAVLLIAAVLPDLDIKYMIKICKLLGLSALVEVHDEREFDRVLGIEGIELIGINNRNLETFEVDIGITKKLLEGERGKIIREKNIIMVGESGLFTPDDIAYVQEAGVKAVLVGESIVKQSDPGKGISNLFGKDITLS</sequence>
<comment type="catalytic activity">
    <reaction evidence="1">
        <text>1-(2-carboxyphenylamino)-1-deoxy-D-ribulose 5-phosphate + H(+) = (1S,2R)-1-C-(indol-3-yl)glycerol 3-phosphate + CO2 + H2O</text>
        <dbReference type="Rhea" id="RHEA:23476"/>
        <dbReference type="ChEBI" id="CHEBI:15377"/>
        <dbReference type="ChEBI" id="CHEBI:15378"/>
        <dbReference type="ChEBI" id="CHEBI:16526"/>
        <dbReference type="ChEBI" id="CHEBI:58613"/>
        <dbReference type="ChEBI" id="CHEBI:58866"/>
        <dbReference type="EC" id="4.1.1.48"/>
    </reaction>
</comment>
<protein>
    <recommendedName>
        <fullName evidence="3">indole-3-glycerol-phosphate synthase</fullName>
        <ecNumber evidence="3">4.1.1.48</ecNumber>
    </recommendedName>
</protein>
<comment type="caution">
    <text evidence="10">The sequence shown here is derived from an EMBL/GenBank/DDBJ whole genome shotgun (WGS) entry which is preliminary data.</text>
</comment>
<evidence type="ECO:0000313" key="10">
    <source>
        <dbReference type="EMBL" id="KAK7320561.1"/>
    </source>
</evidence>
<evidence type="ECO:0000256" key="1">
    <source>
        <dbReference type="ARBA" id="ARBA00001633"/>
    </source>
</evidence>
<evidence type="ECO:0000256" key="7">
    <source>
        <dbReference type="ARBA" id="ARBA00023141"/>
    </source>
</evidence>
<keyword evidence="5" id="KW-0210">Decarboxylase</keyword>
<feature type="domain" description="Indole-3-glycerol phosphate synthase" evidence="9">
    <location>
        <begin position="153"/>
        <end position="416"/>
    </location>
</feature>
<dbReference type="InterPro" id="IPR013785">
    <property type="entry name" value="Aldolase_TIM"/>
</dbReference>
<evidence type="ECO:0000259" key="9">
    <source>
        <dbReference type="Pfam" id="PF00218"/>
    </source>
</evidence>
<dbReference type="PANTHER" id="PTHR22854">
    <property type="entry name" value="TRYPTOPHAN BIOSYNTHESIS PROTEIN"/>
    <property type="match status" value="1"/>
</dbReference>
<dbReference type="SUPFAM" id="SSF51366">
    <property type="entry name" value="Ribulose-phoshate binding barrel"/>
    <property type="match status" value="1"/>
</dbReference>
<evidence type="ECO:0000256" key="3">
    <source>
        <dbReference type="ARBA" id="ARBA00012362"/>
    </source>
</evidence>
<dbReference type="InterPro" id="IPR045186">
    <property type="entry name" value="Indole-3-glycerol_P_synth"/>
</dbReference>
<keyword evidence="6" id="KW-0822">Tryptophan biosynthesis</keyword>
<evidence type="ECO:0000256" key="6">
    <source>
        <dbReference type="ARBA" id="ARBA00022822"/>
    </source>
</evidence>
<evidence type="ECO:0000256" key="8">
    <source>
        <dbReference type="ARBA" id="ARBA00023239"/>
    </source>
</evidence>